<dbReference type="Pfam" id="PF07690">
    <property type="entry name" value="MFS_1"/>
    <property type="match status" value="1"/>
</dbReference>
<evidence type="ECO:0000259" key="8">
    <source>
        <dbReference type="PROSITE" id="PS50850"/>
    </source>
</evidence>
<proteinExistence type="predicted"/>
<evidence type="ECO:0000256" key="7">
    <source>
        <dbReference type="SAM" id="Phobius"/>
    </source>
</evidence>
<protein>
    <submittedName>
        <fullName evidence="9">Predicted arabinose efflux permease, MFS family</fullName>
    </submittedName>
</protein>
<keyword evidence="2" id="KW-0813">Transport</keyword>
<dbReference type="PRINTS" id="PR01988">
    <property type="entry name" value="EXPORTERBACE"/>
</dbReference>
<feature type="transmembrane region" description="Helical" evidence="7">
    <location>
        <begin position="144"/>
        <end position="163"/>
    </location>
</feature>
<evidence type="ECO:0000313" key="10">
    <source>
        <dbReference type="Proteomes" id="UP000317557"/>
    </source>
</evidence>
<dbReference type="SUPFAM" id="SSF103473">
    <property type="entry name" value="MFS general substrate transporter"/>
    <property type="match status" value="1"/>
</dbReference>
<evidence type="ECO:0000256" key="3">
    <source>
        <dbReference type="ARBA" id="ARBA00022475"/>
    </source>
</evidence>
<sequence length="419" mass="46933">MIENLRPYLQLIKENHDFRRLWLAQSISNFGDWFGLLALYAIIGRYSDSEFLLGLIIVVKMLSLAAFSPIAGYFADRFNRRRLMIWCDILRGLAVLGIILVQSPEMLWLAYVLTAVQMMLSAVFEPAKTSSIPNVTSEEDLTNANIISTATWSIIFTTGMAIGGFATEWLGTDRVLILDTLTYLLSAWFVYRAAIPQKSLSDAELKRTRNPFKGISEGLRYLLSNRHILRPSLAKGTSTMFLGGLVYLLIIVSEEVLMMGSIGLGLLYAARGFGTGIGPIIGRRIFRDEKDWVKMMGLSILFCGVMYMVVGFVNSITLMLIFVLLAHSASGANWVSSTVLLQKRTQDTFRGRIFSTEWLLFTIGNSISVVIASLVLESGWLTVKPLIMIYGGIMVLAGIIWSFTITRNERDWQGQEIQN</sequence>
<dbReference type="OrthoDB" id="9775268at2"/>
<feature type="transmembrane region" description="Helical" evidence="7">
    <location>
        <begin position="49"/>
        <end position="71"/>
    </location>
</feature>
<dbReference type="GO" id="GO:0022857">
    <property type="term" value="F:transmembrane transporter activity"/>
    <property type="evidence" value="ECO:0007669"/>
    <property type="project" value="InterPro"/>
</dbReference>
<keyword evidence="6 7" id="KW-0472">Membrane</keyword>
<dbReference type="InterPro" id="IPR022324">
    <property type="entry name" value="Bacilysin_exporter_BacE_put"/>
</dbReference>
<evidence type="ECO:0000256" key="2">
    <source>
        <dbReference type="ARBA" id="ARBA00022448"/>
    </source>
</evidence>
<feature type="transmembrane region" description="Helical" evidence="7">
    <location>
        <begin position="353"/>
        <end position="375"/>
    </location>
</feature>
<feature type="transmembrane region" description="Helical" evidence="7">
    <location>
        <begin position="387"/>
        <end position="405"/>
    </location>
</feature>
<keyword evidence="5 7" id="KW-1133">Transmembrane helix</keyword>
<evidence type="ECO:0000256" key="1">
    <source>
        <dbReference type="ARBA" id="ARBA00004651"/>
    </source>
</evidence>
<feature type="domain" description="Major facilitator superfamily (MFS) profile" evidence="8">
    <location>
        <begin position="1"/>
        <end position="409"/>
    </location>
</feature>
<keyword evidence="4 7" id="KW-0812">Transmembrane</keyword>
<organism evidence="9 10">
    <name type="scientific">Gracilimonas mengyeensis</name>
    <dbReference type="NCBI Taxonomy" id="1302730"/>
    <lineage>
        <taxon>Bacteria</taxon>
        <taxon>Pseudomonadati</taxon>
        <taxon>Balneolota</taxon>
        <taxon>Balneolia</taxon>
        <taxon>Balneolales</taxon>
        <taxon>Balneolaceae</taxon>
        <taxon>Gracilimonas</taxon>
    </lineage>
</organism>
<dbReference type="GO" id="GO:0005886">
    <property type="term" value="C:plasma membrane"/>
    <property type="evidence" value="ECO:0007669"/>
    <property type="project" value="UniProtKB-SubCell"/>
</dbReference>
<feature type="transmembrane region" description="Helical" evidence="7">
    <location>
        <begin position="292"/>
        <end position="310"/>
    </location>
</feature>
<dbReference type="EMBL" id="FXTP01000014">
    <property type="protein sequence ID" value="SMO88838.1"/>
    <property type="molecule type" value="Genomic_DNA"/>
</dbReference>
<dbReference type="RefSeq" id="WP_142455492.1">
    <property type="nucleotide sequence ID" value="NZ_FXTP01000014.1"/>
</dbReference>
<dbReference type="InterPro" id="IPR036259">
    <property type="entry name" value="MFS_trans_sf"/>
</dbReference>
<evidence type="ECO:0000256" key="6">
    <source>
        <dbReference type="ARBA" id="ARBA00023136"/>
    </source>
</evidence>
<evidence type="ECO:0000256" key="5">
    <source>
        <dbReference type="ARBA" id="ARBA00022989"/>
    </source>
</evidence>
<feature type="transmembrane region" description="Helical" evidence="7">
    <location>
        <begin position="21"/>
        <end position="43"/>
    </location>
</feature>
<dbReference type="PANTHER" id="PTHR43266:SF2">
    <property type="entry name" value="MAJOR FACILITATOR SUPERFAMILY (MFS) PROFILE DOMAIN-CONTAINING PROTEIN"/>
    <property type="match status" value="1"/>
</dbReference>
<gene>
    <name evidence="9" type="ORF">SAMN06265219_11433</name>
</gene>
<name>A0A521EY18_9BACT</name>
<comment type="subcellular location">
    <subcellularLocation>
        <location evidence="1">Cell membrane</location>
        <topology evidence="1">Multi-pass membrane protein</topology>
    </subcellularLocation>
</comment>
<dbReference type="PROSITE" id="PS50850">
    <property type="entry name" value="MFS"/>
    <property type="match status" value="1"/>
</dbReference>
<feature type="transmembrane region" description="Helical" evidence="7">
    <location>
        <begin position="316"/>
        <end position="341"/>
    </location>
</feature>
<dbReference type="Proteomes" id="UP000317557">
    <property type="component" value="Unassembled WGS sequence"/>
</dbReference>
<reference evidence="9 10" key="1">
    <citation type="submission" date="2017-05" db="EMBL/GenBank/DDBJ databases">
        <authorList>
            <person name="Varghese N."/>
            <person name="Submissions S."/>
        </authorList>
    </citation>
    <scope>NUCLEOTIDE SEQUENCE [LARGE SCALE GENOMIC DNA]</scope>
    <source>
        <strain evidence="9 10">DSM 21985</strain>
    </source>
</reference>
<dbReference type="AlphaFoldDB" id="A0A521EY18"/>
<dbReference type="CDD" id="cd06173">
    <property type="entry name" value="MFS_MefA_like"/>
    <property type="match status" value="1"/>
</dbReference>
<keyword evidence="10" id="KW-1185">Reference proteome</keyword>
<dbReference type="InterPro" id="IPR020846">
    <property type="entry name" value="MFS_dom"/>
</dbReference>
<evidence type="ECO:0000313" key="9">
    <source>
        <dbReference type="EMBL" id="SMO88838.1"/>
    </source>
</evidence>
<dbReference type="Gene3D" id="1.20.1250.20">
    <property type="entry name" value="MFS general substrate transporter like domains"/>
    <property type="match status" value="1"/>
</dbReference>
<feature type="transmembrane region" description="Helical" evidence="7">
    <location>
        <begin position="175"/>
        <end position="191"/>
    </location>
</feature>
<evidence type="ECO:0000256" key="4">
    <source>
        <dbReference type="ARBA" id="ARBA00022692"/>
    </source>
</evidence>
<keyword evidence="3" id="KW-1003">Cell membrane</keyword>
<dbReference type="InterPro" id="IPR011701">
    <property type="entry name" value="MFS"/>
</dbReference>
<dbReference type="PANTHER" id="PTHR43266">
    <property type="entry name" value="MACROLIDE-EFFLUX PROTEIN"/>
    <property type="match status" value="1"/>
</dbReference>
<accession>A0A521EY18</accession>